<protein>
    <recommendedName>
        <fullName evidence="4 5">Large ribosomal subunit protein uL5</fullName>
    </recommendedName>
</protein>
<dbReference type="STRING" id="1499967.U27_05989"/>
<dbReference type="Pfam" id="PF00673">
    <property type="entry name" value="Ribosomal_L5_C"/>
    <property type="match status" value="1"/>
</dbReference>
<keyword evidence="5" id="KW-0820">tRNA-binding</keyword>
<dbReference type="GO" id="GO:0005840">
    <property type="term" value="C:ribosome"/>
    <property type="evidence" value="ECO:0007669"/>
    <property type="project" value="UniProtKB-KW"/>
</dbReference>
<dbReference type="InterPro" id="IPR031309">
    <property type="entry name" value="Ribosomal_uL5_C"/>
</dbReference>
<comment type="function">
    <text evidence="5">This is 1 of the proteins that bind and probably mediate the attachment of the 5S RNA into the large ribosomal subunit, where it forms part of the central protuberance. In the 70S ribosome it contacts protein S13 of the 30S subunit (bridge B1b), connecting the 2 subunits; this bridge is implicated in subunit movement. Contacts the P site tRNA; the 5S rRNA and some of its associated proteins might help stabilize positioning of ribosome-bound tRNAs.</text>
</comment>
<dbReference type="GO" id="GO:1990904">
    <property type="term" value="C:ribonucleoprotein complex"/>
    <property type="evidence" value="ECO:0007669"/>
    <property type="project" value="UniProtKB-KW"/>
</dbReference>
<keyword evidence="5" id="KW-0699">rRNA-binding</keyword>
<dbReference type="GO" id="GO:0000049">
    <property type="term" value="F:tRNA binding"/>
    <property type="evidence" value="ECO:0007669"/>
    <property type="project" value="UniProtKB-UniRule"/>
</dbReference>
<dbReference type="PANTHER" id="PTHR11994">
    <property type="entry name" value="60S RIBOSOMAL PROTEIN L11-RELATED"/>
    <property type="match status" value="1"/>
</dbReference>
<dbReference type="EMBL" id="DF820469">
    <property type="protein sequence ID" value="GAK59013.1"/>
    <property type="molecule type" value="Genomic_DNA"/>
</dbReference>
<evidence type="ECO:0000256" key="3">
    <source>
        <dbReference type="ARBA" id="ARBA00023274"/>
    </source>
</evidence>
<dbReference type="InterPro" id="IPR022803">
    <property type="entry name" value="Ribosomal_uL5_dom_sf"/>
</dbReference>
<accession>A0A081C358</accession>
<reference evidence="9" key="1">
    <citation type="journal article" date="2015" name="PeerJ">
        <title>First genomic representation of candidate bacterial phylum KSB3 points to enhanced environmental sensing as a trigger of wastewater bulking.</title>
        <authorList>
            <person name="Sekiguchi Y."/>
            <person name="Ohashi A."/>
            <person name="Parks D.H."/>
            <person name="Yamauchi T."/>
            <person name="Tyson G.W."/>
            <person name="Hugenholtz P."/>
        </authorList>
    </citation>
    <scope>NUCLEOTIDE SEQUENCE [LARGE SCALE GENOMIC DNA]</scope>
</reference>
<dbReference type="GO" id="GO:0019843">
    <property type="term" value="F:rRNA binding"/>
    <property type="evidence" value="ECO:0007669"/>
    <property type="project" value="UniProtKB-UniRule"/>
</dbReference>
<dbReference type="eggNOG" id="COG0094">
    <property type="taxonomic scope" value="Bacteria"/>
</dbReference>
<comment type="subunit">
    <text evidence="5">Part of the 50S ribosomal subunit; part of the 5S rRNA/L5/L18/L25 subcomplex. Contacts the 5S rRNA and the P site tRNA. Forms a bridge to the 30S subunit in the 70S ribosome.</text>
</comment>
<keyword evidence="2 5" id="KW-0689">Ribosomal protein</keyword>
<evidence type="ECO:0000259" key="8">
    <source>
        <dbReference type="Pfam" id="PF00673"/>
    </source>
</evidence>
<dbReference type="HAMAP" id="MF_01333_B">
    <property type="entry name" value="Ribosomal_uL5_B"/>
    <property type="match status" value="1"/>
</dbReference>
<dbReference type="HOGENOM" id="CLU_061015_2_1_0"/>
<dbReference type="GO" id="GO:0006412">
    <property type="term" value="P:translation"/>
    <property type="evidence" value="ECO:0007669"/>
    <property type="project" value="UniProtKB-UniRule"/>
</dbReference>
<dbReference type="InterPro" id="IPR002132">
    <property type="entry name" value="Ribosomal_uL5"/>
</dbReference>
<evidence type="ECO:0000256" key="1">
    <source>
        <dbReference type="ARBA" id="ARBA00008553"/>
    </source>
</evidence>
<evidence type="ECO:0000256" key="2">
    <source>
        <dbReference type="ARBA" id="ARBA00022980"/>
    </source>
</evidence>
<dbReference type="Proteomes" id="UP000030661">
    <property type="component" value="Unassembled WGS sequence"/>
</dbReference>
<evidence type="ECO:0000313" key="9">
    <source>
        <dbReference type="EMBL" id="GAK59013.1"/>
    </source>
</evidence>
<comment type="similarity">
    <text evidence="1 5 6">Belongs to the universal ribosomal protein uL5 family.</text>
</comment>
<proteinExistence type="inferred from homology"/>
<dbReference type="PIRSF" id="PIRSF002161">
    <property type="entry name" value="Ribosomal_L5"/>
    <property type="match status" value="1"/>
</dbReference>
<dbReference type="InterPro" id="IPR020929">
    <property type="entry name" value="Ribosomal_uL5_CS"/>
</dbReference>
<name>A0A081C358_VECG1</name>
<evidence type="ECO:0000256" key="4">
    <source>
        <dbReference type="ARBA" id="ARBA00035245"/>
    </source>
</evidence>
<dbReference type="InterPro" id="IPR031310">
    <property type="entry name" value="Ribosomal_uL5_N"/>
</dbReference>
<dbReference type="PROSITE" id="PS00358">
    <property type="entry name" value="RIBOSOMAL_L5"/>
    <property type="match status" value="1"/>
</dbReference>
<feature type="domain" description="Large ribosomal subunit protein uL5 C-terminal" evidence="8">
    <location>
        <begin position="114"/>
        <end position="207"/>
    </location>
</feature>
<feature type="domain" description="Large ribosomal subunit protein uL5 N-terminal" evidence="7">
    <location>
        <begin position="55"/>
        <end position="110"/>
    </location>
</feature>
<dbReference type="SUPFAM" id="SSF55282">
    <property type="entry name" value="RL5-like"/>
    <property type="match status" value="1"/>
</dbReference>
<evidence type="ECO:0000259" key="7">
    <source>
        <dbReference type="Pfam" id="PF00281"/>
    </source>
</evidence>
<dbReference type="AlphaFoldDB" id="A0A081C358"/>
<sequence>MTGKVTGCGGLAIELRPQNPEADPWNQIVMKSRLEQKYKEEIISSLTKRFGYKTPMAVPRLNKVIVNIGLGEAVADPKVLDRAVEELAAITGQKPMVTRAKKSIAGFKLRAGMPIGCMVTLRKQRMYEFLERLIHVALPRVRDFKGVSPKAFDGRGNYTLGIREQLIFPEIDYDKVDKLRGLSVSVVTTAKTDEEGYALLKELGMPFSS</sequence>
<keyword evidence="5" id="KW-0694">RNA-binding</keyword>
<dbReference type="NCBIfam" id="NF000585">
    <property type="entry name" value="PRK00010.1"/>
    <property type="match status" value="1"/>
</dbReference>
<dbReference type="Pfam" id="PF00281">
    <property type="entry name" value="Ribosomal_L5"/>
    <property type="match status" value="1"/>
</dbReference>
<evidence type="ECO:0000313" key="10">
    <source>
        <dbReference type="Proteomes" id="UP000030661"/>
    </source>
</evidence>
<dbReference type="Gene3D" id="3.30.1440.10">
    <property type="match status" value="1"/>
</dbReference>
<dbReference type="GO" id="GO:0003735">
    <property type="term" value="F:structural constituent of ribosome"/>
    <property type="evidence" value="ECO:0007669"/>
    <property type="project" value="InterPro"/>
</dbReference>
<organism evidence="9">
    <name type="scientific">Vecturithrix granuli</name>
    <dbReference type="NCBI Taxonomy" id="1499967"/>
    <lineage>
        <taxon>Bacteria</taxon>
        <taxon>Candidatus Moduliflexota</taxon>
        <taxon>Candidatus Vecturitrichia</taxon>
        <taxon>Candidatus Vecturitrichales</taxon>
        <taxon>Candidatus Vecturitrichaceae</taxon>
        <taxon>Candidatus Vecturithrix</taxon>
    </lineage>
</organism>
<dbReference type="FunFam" id="3.30.1440.10:FF:000001">
    <property type="entry name" value="50S ribosomal protein L5"/>
    <property type="match status" value="1"/>
</dbReference>
<evidence type="ECO:0000256" key="5">
    <source>
        <dbReference type="HAMAP-Rule" id="MF_01333"/>
    </source>
</evidence>
<keyword evidence="3 5" id="KW-0687">Ribonucleoprotein</keyword>
<evidence type="ECO:0000256" key="6">
    <source>
        <dbReference type="RuleBase" id="RU003930"/>
    </source>
</evidence>
<dbReference type="InterPro" id="IPR020930">
    <property type="entry name" value="Ribosomal_uL5_bac-type"/>
</dbReference>
<keyword evidence="10" id="KW-1185">Reference proteome</keyword>
<gene>
    <name evidence="5" type="primary">rplE</name>
    <name evidence="9" type="ORF">U27_05989</name>
</gene>